<accession>A0A062U8J0</accession>
<comment type="similarity">
    <text evidence="2">Belongs to the thioredoxin family. DsbA subfamily.</text>
</comment>
<comment type="caution">
    <text evidence="9">The sequence shown here is derived from an EMBL/GenBank/DDBJ whole genome shotgun (WGS) entry which is preliminary data.</text>
</comment>
<dbReference type="Pfam" id="PF18312">
    <property type="entry name" value="ScsC_N"/>
    <property type="match status" value="1"/>
</dbReference>
<dbReference type="RefSeq" id="WP_051601565.1">
    <property type="nucleotide sequence ID" value="NZ_AWFF01000065.1"/>
</dbReference>
<dbReference type="STRING" id="1280946.HY29_04115"/>
<dbReference type="EMBL" id="AWFF01000065">
    <property type="protein sequence ID" value="KCZ52475.1"/>
    <property type="molecule type" value="Genomic_DNA"/>
</dbReference>
<sequence length="248" mass="27641">MTFKLATMTAAMAVVALTPACAESKAAPAADREAMEEVVRDYILENPEIIEEALIKLADRQRVEAAKASQDAIMQNYDNLYNHADDHFIGPEDAEVTLVEFFDYRCGYCKRSVDWVQNLPEEYDGKVRVVFKELPIFGGISETAALAALAAGKQGKYNEYHVALMKLKKNDDLTEAKLDEIAKEHGIDVKKMRADMRSMEIQKQLAEMKQLGRTLGVDGTPGFFIGDNYIEGANTPRIIELIEGQLDS</sequence>
<feature type="signal peptide" evidence="7">
    <location>
        <begin position="1"/>
        <end position="22"/>
    </location>
</feature>
<evidence type="ECO:0000256" key="4">
    <source>
        <dbReference type="ARBA" id="ARBA00023002"/>
    </source>
</evidence>
<evidence type="ECO:0000313" key="9">
    <source>
        <dbReference type="EMBL" id="KCZ52475.1"/>
    </source>
</evidence>
<feature type="domain" description="Thioredoxin" evidence="8">
    <location>
        <begin position="55"/>
        <end position="247"/>
    </location>
</feature>
<proteinExistence type="inferred from homology"/>
<keyword evidence="10" id="KW-1185">Reference proteome</keyword>
<evidence type="ECO:0000259" key="8">
    <source>
        <dbReference type="PROSITE" id="PS51352"/>
    </source>
</evidence>
<dbReference type="PANTHER" id="PTHR13887:SF14">
    <property type="entry name" value="DISULFIDE BOND FORMATION PROTEIN D"/>
    <property type="match status" value="1"/>
</dbReference>
<evidence type="ECO:0000256" key="2">
    <source>
        <dbReference type="ARBA" id="ARBA00005791"/>
    </source>
</evidence>
<dbReference type="GO" id="GO:0016491">
    <property type="term" value="F:oxidoreductase activity"/>
    <property type="evidence" value="ECO:0007669"/>
    <property type="project" value="UniProtKB-KW"/>
</dbReference>
<keyword evidence="5" id="KW-1015">Disulfide bond</keyword>
<dbReference type="Pfam" id="PF13462">
    <property type="entry name" value="Thioredoxin_4"/>
    <property type="match status" value="1"/>
</dbReference>
<comment type="function">
    <text evidence="1">May be required for disulfide bond formation in some proteins.</text>
</comment>
<dbReference type="InterPro" id="IPR013766">
    <property type="entry name" value="Thioredoxin_domain"/>
</dbReference>
<dbReference type="SUPFAM" id="SSF52833">
    <property type="entry name" value="Thioredoxin-like"/>
    <property type="match status" value="1"/>
</dbReference>
<name>A0A062U8J0_9PROT</name>
<keyword evidence="3 7" id="KW-0732">Signal</keyword>
<dbReference type="PANTHER" id="PTHR13887">
    <property type="entry name" value="GLUTATHIONE S-TRANSFERASE KAPPA"/>
    <property type="match status" value="1"/>
</dbReference>
<evidence type="ECO:0000256" key="3">
    <source>
        <dbReference type="ARBA" id="ARBA00022729"/>
    </source>
</evidence>
<dbReference type="eggNOG" id="COG1651">
    <property type="taxonomic scope" value="Bacteria"/>
</dbReference>
<dbReference type="PROSITE" id="PS51352">
    <property type="entry name" value="THIOREDOXIN_2"/>
    <property type="match status" value="1"/>
</dbReference>
<dbReference type="OrthoDB" id="9780147at2"/>
<dbReference type="InterPro" id="IPR012336">
    <property type="entry name" value="Thioredoxin-like_fold"/>
</dbReference>
<dbReference type="InterPro" id="IPR041205">
    <property type="entry name" value="ScsC_N"/>
</dbReference>
<evidence type="ECO:0000313" key="10">
    <source>
        <dbReference type="Proteomes" id="UP000027037"/>
    </source>
</evidence>
<keyword evidence="4" id="KW-0560">Oxidoreductase</keyword>
<evidence type="ECO:0000256" key="7">
    <source>
        <dbReference type="SAM" id="SignalP"/>
    </source>
</evidence>
<dbReference type="Gene3D" id="3.40.30.10">
    <property type="entry name" value="Glutaredoxin"/>
    <property type="match status" value="1"/>
</dbReference>
<protein>
    <recommendedName>
        <fullName evidence="8">Thioredoxin domain-containing protein</fullName>
    </recommendedName>
</protein>
<dbReference type="AlphaFoldDB" id="A0A062U8J0"/>
<evidence type="ECO:0000256" key="6">
    <source>
        <dbReference type="ARBA" id="ARBA00023284"/>
    </source>
</evidence>
<organism evidence="9 10">
    <name type="scientific">Hyphomonas beringensis</name>
    <dbReference type="NCBI Taxonomy" id="1280946"/>
    <lineage>
        <taxon>Bacteria</taxon>
        <taxon>Pseudomonadati</taxon>
        <taxon>Pseudomonadota</taxon>
        <taxon>Alphaproteobacteria</taxon>
        <taxon>Hyphomonadales</taxon>
        <taxon>Hyphomonadaceae</taxon>
        <taxon>Hyphomonas</taxon>
    </lineage>
</organism>
<evidence type="ECO:0000256" key="5">
    <source>
        <dbReference type="ARBA" id="ARBA00023157"/>
    </source>
</evidence>
<feature type="chain" id="PRO_5001614910" description="Thioredoxin domain-containing protein" evidence="7">
    <location>
        <begin position="23"/>
        <end position="248"/>
    </location>
</feature>
<gene>
    <name evidence="9" type="ORF">HY29_04115</name>
</gene>
<dbReference type="PATRIC" id="fig|1280946.3.peg.2882"/>
<keyword evidence="6" id="KW-0676">Redox-active center</keyword>
<dbReference type="CDD" id="cd03023">
    <property type="entry name" value="DsbA_Com1_like"/>
    <property type="match status" value="1"/>
</dbReference>
<dbReference type="Proteomes" id="UP000027037">
    <property type="component" value="Unassembled WGS sequence"/>
</dbReference>
<dbReference type="InterPro" id="IPR036249">
    <property type="entry name" value="Thioredoxin-like_sf"/>
</dbReference>
<reference evidence="9 10" key="1">
    <citation type="journal article" date="2014" name="Antonie Van Leeuwenhoek">
        <title>Hyphomonas beringensis sp. nov. and Hyphomonas chukchiensis sp. nov., isolated from surface seawater of the Bering Sea and Chukchi Sea.</title>
        <authorList>
            <person name="Li C."/>
            <person name="Lai Q."/>
            <person name="Li G."/>
            <person name="Dong C."/>
            <person name="Wang J."/>
            <person name="Liao Y."/>
            <person name="Shao Z."/>
        </authorList>
    </citation>
    <scope>NUCLEOTIDE SEQUENCE [LARGE SCALE GENOMIC DNA]</scope>
    <source>
        <strain evidence="9 10">25B14_1</strain>
    </source>
</reference>
<evidence type="ECO:0000256" key="1">
    <source>
        <dbReference type="ARBA" id="ARBA00003565"/>
    </source>
</evidence>